<dbReference type="Pfam" id="PF01266">
    <property type="entry name" value="DAO"/>
    <property type="match status" value="1"/>
</dbReference>
<evidence type="ECO:0000313" key="4">
    <source>
        <dbReference type="EMBL" id="MBB5538857.1"/>
    </source>
</evidence>
<proteinExistence type="inferred from homology"/>
<keyword evidence="2 4" id="KW-0560">Oxidoreductase</keyword>
<evidence type="ECO:0000313" key="5">
    <source>
        <dbReference type="Proteomes" id="UP000585507"/>
    </source>
</evidence>
<dbReference type="GO" id="GO:0005737">
    <property type="term" value="C:cytoplasm"/>
    <property type="evidence" value="ECO:0007669"/>
    <property type="project" value="TreeGrafter"/>
</dbReference>
<dbReference type="EC" id="1.4.99.-" evidence="4"/>
<evidence type="ECO:0000256" key="2">
    <source>
        <dbReference type="ARBA" id="ARBA00023002"/>
    </source>
</evidence>
<keyword evidence="5" id="KW-1185">Reference proteome</keyword>
<protein>
    <submittedName>
        <fullName evidence="4">D-amino-acid dehydrogenase</fullName>
        <ecNumber evidence="4">1.4.99.-</ecNumber>
    </submittedName>
</protein>
<evidence type="ECO:0000256" key="1">
    <source>
        <dbReference type="ARBA" id="ARBA00009410"/>
    </source>
</evidence>
<dbReference type="Gene3D" id="3.30.9.10">
    <property type="entry name" value="D-Amino Acid Oxidase, subunit A, domain 2"/>
    <property type="match status" value="1"/>
</dbReference>
<dbReference type="GO" id="GO:0008718">
    <property type="term" value="F:D-amino-acid dehydrogenase activity"/>
    <property type="evidence" value="ECO:0007669"/>
    <property type="project" value="TreeGrafter"/>
</dbReference>
<dbReference type="GO" id="GO:0055130">
    <property type="term" value="P:D-alanine catabolic process"/>
    <property type="evidence" value="ECO:0007669"/>
    <property type="project" value="TreeGrafter"/>
</dbReference>
<dbReference type="Proteomes" id="UP000585507">
    <property type="component" value="Unassembled WGS sequence"/>
</dbReference>
<dbReference type="PANTHER" id="PTHR13847:SF280">
    <property type="entry name" value="D-AMINO ACID DEHYDROGENASE"/>
    <property type="match status" value="1"/>
</dbReference>
<dbReference type="SUPFAM" id="SSF51905">
    <property type="entry name" value="FAD/NAD(P)-binding domain"/>
    <property type="match status" value="1"/>
</dbReference>
<comment type="similarity">
    <text evidence="1">Belongs to the DadA oxidoreductase family.</text>
</comment>
<dbReference type="InterPro" id="IPR006076">
    <property type="entry name" value="FAD-dep_OxRdtase"/>
</dbReference>
<reference evidence="4 5" key="1">
    <citation type="submission" date="2020-08" db="EMBL/GenBank/DDBJ databases">
        <title>Genomic Encyclopedia of Type Strains, Phase IV (KMG-V): Genome sequencing to study the core and pangenomes of soil and plant-associated prokaryotes.</title>
        <authorList>
            <person name="Whitman W."/>
        </authorList>
    </citation>
    <scope>NUCLEOTIDE SEQUENCE [LARGE SCALE GENOMIC DNA]</scope>
    <source>
        <strain evidence="4 5">SEMIA 4084</strain>
    </source>
</reference>
<comment type="caution">
    <text evidence="4">The sequence shown here is derived from an EMBL/GenBank/DDBJ whole genome shotgun (WGS) entry which is preliminary data.</text>
</comment>
<dbReference type="Gene3D" id="3.50.50.60">
    <property type="entry name" value="FAD/NAD(P)-binding domain"/>
    <property type="match status" value="2"/>
</dbReference>
<sequence>MSRILVLGAGVVGMTSAYALAKKGHEVCVIDAAPGPAEAGASFGNGAQLSYFYTDAMASPSLAMNIPKYILGLDPAFRVRLALSPAFMAWGLRFLGNATQKAFEHNTTDLLELALQSRSGIAELSGKLEFDYSKTGKITLFSSRESLLKAEVLSKLKNRYGAGQVVLTREQALEKEPALAHYGHLFEGAIWSPHDEAGDSSLFCRNLRLLLERDYGVRFLFNTTVRRIQTRANELVGVTAESEELQCTRAVISLGAWTAPIARTAGISLPIWPVQGYSLTIPALASAPVASVTDTARKTVFCRIGDRLRIAGLADIGPLNGKFREDRFRTLLATAKGIFPKAGDFDGEVHPWTGLRPVTPDSKPIVGQTKVKGLYLNCGHGSLGWTLSMATANKLADLVHPSTSTNYMVDPATLH</sequence>
<name>A0A7W8UHT6_9HYPH</name>
<dbReference type="GO" id="GO:0005886">
    <property type="term" value="C:plasma membrane"/>
    <property type="evidence" value="ECO:0007669"/>
    <property type="project" value="TreeGrafter"/>
</dbReference>
<evidence type="ECO:0000259" key="3">
    <source>
        <dbReference type="Pfam" id="PF01266"/>
    </source>
</evidence>
<dbReference type="InterPro" id="IPR036188">
    <property type="entry name" value="FAD/NAD-bd_sf"/>
</dbReference>
<gene>
    <name evidence="4" type="ORF">GGD55_005597</name>
</gene>
<dbReference type="RefSeq" id="WP_018325695.1">
    <property type="nucleotide sequence ID" value="NZ_JACHBK010000015.1"/>
</dbReference>
<feature type="domain" description="FAD dependent oxidoreductase" evidence="3">
    <location>
        <begin position="3"/>
        <end position="398"/>
    </location>
</feature>
<accession>A0A7W8UHT6</accession>
<dbReference type="AlphaFoldDB" id="A0A7W8UHT6"/>
<dbReference type="EMBL" id="JACHBK010000015">
    <property type="protein sequence ID" value="MBB5538857.1"/>
    <property type="molecule type" value="Genomic_DNA"/>
</dbReference>
<organism evidence="4 5">
    <name type="scientific">Rhizobium giardinii</name>
    <dbReference type="NCBI Taxonomy" id="56731"/>
    <lineage>
        <taxon>Bacteria</taxon>
        <taxon>Pseudomonadati</taxon>
        <taxon>Pseudomonadota</taxon>
        <taxon>Alphaproteobacteria</taxon>
        <taxon>Hyphomicrobiales</taxon>
        <taxon>Rhizobiaceae</taxon>
        <taxon>Rhizobium/Agrobacterium group</taxon>
        <taxon>Rhizobium</taxon>
    </lineage>
</organism>
<dbReference type="PANTHER" id="PTHR13847">
    <property type="entry name" value="SARCOSINE DEHYDROGENASE-RELATED"/>
    <property type="match status" value="1"/>
</dbReference>
<dbReference type="SUPFAM" id="SSF54373">
    <property type="entry name" value="FAD-linked reductases, C-terminal domain"/>
    <property type="match status" value="1"/>
</dbReference>